<evidence type="ECO:0000313" key="7">
    <source>
        <dbReference type="Proteomes" id="UP000269396"/>
    </source>
</evidence>
<dbReference type="InterPro" id="IPR008010">
    <property type="entry name" value="Tatp1"/>
</dbReference>
<keyword evidence="3" id="KW-0812">Transmembrane</keyword>
<organism evidence="6 7">
    <name type="scientific">Schistosoma mattheei</name>
    <dbReference type="NCBI Taxonomy" id="31246"/>
    <lineage>
        <taxon>Eukaryota</taxon>
        <taxon>Metazoa</taxon>
        <taxon>Spiralia</taxon>
        <taxon>Lophotrochozoa</taxon>
        <taxon>Platyhelminthes</taxon>
        <taxon>Trematoda</taxon>
        <taxon>Digenea</taxon>
        <taxon>Strigeidida</taxon>
        <taxon>Schistosomatoidea</taxon>
        <taxon>Schistosomatidae</taxon>
        <taxon>Schistosoma</taxon>
    </lineage>
</organism>
<evidence type="ECO:0000313" key="6">
    <source>
        <dbReference type="EMBL" id="VDO73613.1"/>
    </source>
</evidence>
<comment type="similarity">
    <text evidence="2">Belongs to the TAPT1 family.</text>
</comment>
<dbReference type="PANTHER" id="PTHR13317">
    <property type="entry name" value="TRANSMEMBRANE ANTERIOR POSTERIOR TRANSFORMATION PROTEIN 1 HOMOLOG"/>
    <property type="match status" value="1"/>
</dbReference>
<dbReference type="EMBL" id="UZAL01000856">
    <property type="protein sequence ID" value="VDO73613.1"/>
    <property type="molecule type" value="Genomic_DNA"/>
</dbReference>
<dbReference type="PANTHER" id="PTHR13317:SF4">
    <property type="entry name" value="TRANSMEMBRANE ANTERIOR POSTERIOR TRANSFORMATION PROTEIN 1 HOMOLOG"/>
    <property type="match status" value="1"/>
</dbReference>
<dbReference type="GO" id="GO:0045724">
    <property type="term" value="P:positive regulation of cilium assembly"/>
    <property type="evidence" value="ECO:0007669"/>
    <property type="project" value="TreeGrafter"/>
</dbReference>
<comment type="subcellular location">
    <subcellularLocation>
        <location evidence="1">Membrane</location>
        <topology evidence="1">Multi-pass membrane protein</topology>
    </subcellularLocation>
</comment>
<dbReference type="GO" id="GO:0036064">
    <property type="term" value="C:ciliary basal body"/>
    <property type="evidence" value="ECO:0007669"/>
    <property type="project" value="TreeGrafter"/>
</dbReference>
<dbReference type="STRING" id="31246.A0A183NFH1"/>
<keyword evidence="7" id="KW-1185">Reference proteome</keyword>
<sequence>MFNEFVQQSSESDGDWEVRDPFKNFKFTRYLKEEVVQSIRKKQYEDGTSKCGPFTNRAYTFVTIPRYLESFMAYGMLQCLDHLLVIYTFLPLRCFLAVLNLMLRISSGIFQFFTYFNQYQ</sequence>
<evidence type="ECO:0000256" key="3">
    <source>
        <dbReference type="ARBA" id="ARBA00022692"/>
    </source>
</evidence>
<name>A0A183NFH1_9TREM</name>
<dbReference type="AlphaFoldDB" id="A0A183NFH1"/>
<evidence type="ECO:0000256" key="5">
    <source>
        <dbReference type="ARBA" id="ARBA00023136"/>
    </source>
</evidence>
<dbReference type="Proteomes" id="UP000269396">
    <property type="component" value="Unassembled WGS sequence"/>
</dbReference>
<evidence type="ECO:0000256" key="4">
    <source>
        <dbReference type="ARBA" id="ARBA00022989"/>
    </source>
</evidence>
<protein>
    <submittedName>
        <fullName evidence="6">Uncharacterized protein</fullName>
    </submittedName>
</protein>
<proteinExistence type="inferred from homology"/>
<dbReference type="GO" id="GO:0005789">
    <property type="term" value="C:endoplasmic reticulum membrane"/>
    <property type="evidence" value="ECO:0007669"/>
    <property type="project" value="TreeGrafter"/>
</dbReference>
<accession>A0A183NFH1</accession>
<reference evidence="6 7" key="1">
    <citation type="submission" date="2018-11" db="EMBL/GenBank/DDBJ databases">
        <authorList>
            <consortium name="Pathogen Informatics"/>
        </authorList>
    </citation>
    <scope>NUCLEOTIDE SEQUENCE [LARGE SCALE GENOMIC DNA]</scope>
    <source>
        <strain>Denwood</strain>
        <strain evidence="7">Zambia</strain>
    </source>
</reference>
<keyword evidence="4" id="KW-1133">Transmembrane helix</keyword>
<keyword evidence="5" id="KW-0472">Membrane</keyword>
<evidence type="ECO:0000256" key="2">
    <source>
        <dbReference type="ARBA" id="ARBA00008803"/>
    </source>
</evidence>
<evidence type="ECO:0000256" key="1">
    <source>
        <dbReference type="ARBA" id="ARBA00004141"/>
    </source>
</evidence>
<gene>
    <name evidence="6" type="ORF">SMTD_LOCUS857</name>
</gene>